<proteinExistence type="predicted"/>
<dbReference type="GO" id="GO:0016646">
    <property type="term" value="F:oxidoreductase activity, acting on the CH-NH group of donors, NAD or NADP as acceptor"/>
    <property type="evidence" value="ECO:0007669"/>
    <property type="project" value="TreeGrafter"/>
</dbReference>
<sequence>MKVAIIGATGFVGPELVKEGILRGYEITAIARNTDKVEKQAGVTAVAADVNDVDALASVLSGHDAVVNSFNAGWTNPNLYNDFLTGSRNIQEAVKKAGVKRYITIGGAGSLFIDGKQLVDSPEFPKEYYPGASAARDYLGELRNEQDLDWTFLSPAINLHPGQRTGEFRLGTESPVFNAEGKCEISTADLSVAIFNELENNQFIKQRFTVGY</sequence>
<dbReference type="InterPro" id="IPR051606">
    <property type="entry name" value="Polyketide_Oxido-like"/>
</dbReference>
<dbReference type="PANTHER" id="PTHR43355:SF2">
    <property type="entry name" value="FLAVIN REDUCTASE (NADPH)"/>
    <property type="match status" value="1"/>
</dbReference>
<protein>
    <submittedName>
        <fullName evidence="2">NAD(P)-dependent oxidoreductase</fullName>
    </submittedName>
</protein>
<gene>
    <name evidence="2" type="ORF">D0C36_17845</name>
</gene>
<dbReference type="InterPro" id="IPR036291">
    <property type="entry name" value="NAD(P)-bd_dom_sf"/>
</dbReference>
<organism evidence="2 3">
    <name type="scientific">Mucilaginibacter conchicola</name>
    <dbReference type="NCBI Taxonomy" id="2303333"/>
    <lineage>
        <taxon>Bacteria</taxon>
        <taxon>Pseudomonadati</taxon>
        <taxon>Bacteroidota</taxon>
        <taxon>Sphingobacteriia</taxon>
        <taxon>Sphingobacteriales</taxon>
        <taxon>Sphingobacteriaceae</taxon>
        <taxon>Mucilaginibacter</taxon>
    </lineage>
</organism>
<dbReference type="OrthoDB" id="9785372at2"/>
<dbReference type="PANTHER" id="PTHR43355">
    <property type="entry name" value="FLAVIN REDUCTASE (NADPH)"/>
    <property type="match status" value="1"/>
</dbReference>
<evidence type="ECO:0000313" key="2">
    <source>
        <dbReference type="EMBL" id="RFZ90816.1"/>
    </source>
</evidence>
<dbReference type="CDD" id="cd05244">
    <property type="entry name" value="BVR-B_like_SDR_a"/>
    <property type="match status" value="1"/>
</dbReference>
<dbReference type="Gene3D" id="3.40.50.720">
    <property type="entry name" value="NAD(P)-binding Rossmann-like Domain"/>
    <property type="match status" value="1"/>
</dbReference>
<evidence type="ECO:0000313" key="3">
    <source>
        <dbReference type="Proteomes" id="UP000264217"/>
    </source>
</evidence>
<dbReference type="Pfam" id="PF13460">
    <property type="entry name" value="NAD_binding_10"/>
    <property type="match status" value="1"/>
</dbReference>
<dbReference type="Proteomes" id="UP000264217">
    <property type="component" value="Unassembled WGS sequence"/>
</dbReference>
<dbReference type="AlphaFoldDB" id="A0A372NPE1"/>
<accession>A0A372NPE1</accession>
<evidence type="ECO:0000259" key="1">
    <source>
        <dbReference type="Pfam" id="PF13460"/>
    </source>
</evidence>
<name>A0A372NPE1_9SPHI</name>
<dbReference type="SUPFAM" id="SSF51735">
    <property type="entry name" value="NAD(P)-binding Rossmann-fold domains"/>
    <property type="match status" value="1"/>
</dbReference>
<reference evidence="2 3" key="1">
    <citation type="submission" date="2018-08" db="EMBL/GenBank/DDBJ databases">
        <title>Mucilaginibacter sp. MYSH2.</title>
        <authorList>
            <person name="Seo T."/>
        </authorList>
    </citation>
    <scope>NUCLEOTIDE SEQUENCE [LARGE SCALE GENOMIC DNA]</scope>
    <source>
        <strain evidence="2 3">MYSH2</strain>
    </source>
</reference>
<dbReference type="RefSeq" id="WP_117393018.1">
    <property type="nucleotide sequence ID" value="NZ_QWDC01000003.1"/>
</dbReference>
<feature type="domain" description="NAD(P)-binding" evidence="1">
    <location>
        <begin position="7"/>
        <end position="199"/>
    </location>
</feature>
<comment type="caution">
    <text evidence="2">The sequence shown here is derived from an EMBL/GenBank/DDBJ whole genome shotgun (WGS) entry which is preliminary data.</text>
</comment>
<keyword evidence="3" id="KW-1185">Reference proteome</keyword>
<dbReference type="InterPro" id="IPR016040">
    <property type="entry name" value="NAD(P)-bd_dom"/>
</dbReference>
<dbReference type="EMBL" id="QWDC01000003">
    <property type="protein sequence ID" value="RFZ90816.1"/>
    <property type="molecule type" value="Genomic_DNA"/>
</dbReference>